<feature type="binding site" evidence="9">
    <location>
        <position position="40"/>
    </location>
    <ligand>
        <name>ATP</name>
        <dbReference type="ChEBI" id="CHEBI:30616"/>
    </ligand>
</feature>
<dbReference type="Pfam" id="PF00183">
    <property type="entry name" value="HSP90"/>
    <property type="match status" value="1"/>
</dbReference>
<feature type="binding site" evidence="9">
    <location>
        <position position="87"/>
    </location>
    <ligand>
        <name>ATP</name>
        <dbReference type="ChEBI" id="CHEBI:30616"/>
    </ligand>
</feature>
<dbReference type="GO" id="GO:0016887">
    <property type="term" value="F:ATP hydrolysis activity"/>
    <property type="evidence" value="ECO:0007669"/>
    <property type="project" value="InterPro"/>
</dbReference>
<dbReference type="RefSeq" id="WP_271428905.1">
    <property type="nucleotide sequence ID" value="NZ_JAQIPB010000007.1"/>
</dbReference>
<organism evidence="11 12">
    <name type="scientific">Xenophilus arseniciresistens</name>
    <dbReference type="NCBI Taxonomy" id="1283306"/>
    <lineage>
        <taxon>Bacteria</taxon>
        <taxon>Pseudomonadati</taxon>
        <taxon>Pseudomonadota</taxon>
        <taxon>Betaproteobacteria</taxon>
        <taxon>Burkholderiales</taxon>
        <taxon>Comamonadaceae</taxon>
        <taxon>Xenophilus</taxon>
    </lineage>
</organism>
<dbReference type="Gene3D" id="3.30.230.80">
    <property type="match status" value="1"/>
</dbReference>
<keyword evidence="3 8" id="KW-0963">Cytoplasm</keyword>
<evidence type="ECO:0000256" key="6">
    <source>
        <dbReference type="ARBA" id="ARBA00023016"/>
    </source>
</evidence>
<comment type="function">
    <text evidence="8">Molecular chaperone. Has ATPase activity.</text>
</comment>
<feature type="binding site" evidence="9">
    <location>
        <begin position="102"/>
        <end position="103"/>
    </location>
    <ligand>
        <name>ATP</name>
        <dbReference type="ChEBI" id="CHEBI:30616"/>
    </ligand>
</feature>
<dbReference type="FunFam" id="3.30.565.10:FF:000009">
    <property type="entry name" value="Molecular chaperone HtpG"/>
    <property type="match status" value="1"/>
</dbReference>
<evidence type="ECO:0000256" key="2">
    <source>
        <dbReference type="ARBA" id="ARBA00008239"/>
    </source>
</evidence>
<dbReference type="InterPro" id="IPR036890">
    <property type="entry name" value="HATPase_C_sf"/>
</dbReference>
<evidence type="ECO:0000256" key="5">
    <source>
        <dbReference type="ARBA" id="ARBA00022840"/>
    </source>
</evidence>
<dbReference type="SUPFAM" id="SSF110942">
    <property type="entry name" value="HSP90 C-terminal domain"/>
    <property type="match status" value="1"/>
</dbReference>
<feature type="binding site" evidence="9">
    <location>
        <position position="180"/>
    </location>
    <ligand>
        <name>ATP</name>
        <dbReference type="ChEBI" id="CHEBI:30616"/>
    </ligand>
</feature>
<dbReference type="GO" id="GO:0005737">
    <property type="term" value="C:cytoplasm"/>
    <property type="evidence" value="ECO:0007669"/>
    <property type="project" value="UniProtKB-SubCell"/>
</dbReference>
<evidence type="ECO:0000256" key="4">
    <source>
        <dbReference type="ARBA" id="ARBA00022741"/>
    </source>
</evidence>
<comment type="caution">
    <text evidence="11">The sequence shown here is derived from an EMBL/GenBank/DDBJ whole genome shotgun (WGS) entry which is preliminary data.</text>
</comment>
<dbReference type="NCBIfam" id="NF003555">
    <property type="entry name" value="PRK05218.1"/>
    <property type="match status" value="1"/>
</dbReference>
<dbReference type="HAMAP" id="MF_00505">
    <property type="entry name" value="HSP90"/>
    <property type="match status" value="1"/>
</dbReference>
<feature type="region of interest" description="Disordered" evidence="10">
    <location>
        <begin position="382"/>
        <end position="415"/>
    </location>
</feature>
<dbReference type="Proteomes" id="UP001212602">
    <property type="component" value="Unassembled WGS sequence"/>
</dbReference>
<dbReference type="GO" id="GO:0005524">
    <property type="term" value="F:ATP binding"/>
    <property type="evidence" value="ECO:0007669"/>
    <property type="project" value="UniProtKB-UniRule"/>
</dbReference>
<evidence type="ECO:0000313" key="11">
    <source>
        <dbReference type="EMBL" id="MDA7417662.1"/>
    </source>
</evidence>
<dbReference type="PIRSF" id="PIRSF002583">
    <property type="entry name" value="Hsp90"/>
    <property type="match status" value="1"/>
</dbReference>
<dbReference type="EMBL" id="JAQIPB010000007">
    <property type="protein sequence ID" value="MDA7417662.1"/>
    <property type="molecule type" value="Genomic_DNA"/>
</dbReference>
<feature type="binding site" evidence="9">
    <location>
        <position position="82"/>
    </location>
    <ligand>
        <name>ATP</name>
        <dbReference type="ChEBI" id="CHEBI:30616"/>
    </ligand>
</feature>
<evidence type="ECO:0000256" key="1">
    <source>
        <dbReference type="ARBA" id="ARBA00004496"/>
    </source>
</evidence>
<comment type="subunit">
    <text evidence="8">Homodimer.</text>
</comment>
<evidence type="ECO:0000256" key="7">
    <source>
        <dbReference type="ARBA" id="ARBA00023186"/>
    </source>
</evidence>
<dbReference type="InterPro" id="IPR019805">
    <property type="entry name" value="Heat_shock_protein_90_CS"/>
</dbReference>
<evidence type="ECO:0000256" key="3">
    <source>
        <dbReference type="ARBA" id="ARBA00022490"/>
    </source>
</evidence>
<dbReference type="AlphaFoldDB" id="A0AAE3SZY4"/>
<evidence type="ECO:0000256" key="8">
    <source>
        <dbReference type="HAMAP-Rule" id="MF_00505"/>
    </source>
</evidence>
<comment type="similarity">
    <text evidence="2 8">Belongs to the heat shock protein 90 family.</text>
</comment>
<keyword evidence="7 8" id="KW-0143">Chaperone</keyword>
<sequence>MADNAKTRLSFQAEVAQLLHLVTHSLYSNKEIFLRELISNASDACDKLRFEALDKPALYEDAPNLEVRVAFDKAARTLTITDNGIGMSQQEAIDHLGTIAKSGTKDFMSRLTGDQKANASEQGQLIGQFGVGFYSGFIVADRITVESRRAGLKPEEGVRWASGGAGDFEVEPLTRAQRGTSVILHLREDADEYLNAWKLKQVISKYSDHISLPILMEKEEWKEGENDQGGEMVPTGEWEPVNKASALWTRPKKDISDEQYAEFYKSISHDYEAPLAWSHNRVEGSTEYTQLLYIPAKAPHDLWNREHKAGVKLYVKRVFIMDEAEALLPGYLRFVKGVIDSADLPLNVSRELLQESRDVKAIREGSTKRVLSMLEDLARKSVKAAPESAEGKVDIGSGESTPAPEPTSQDGVTDVVDKKGEPAAEAAAAHAEEAGKYARFYAEFGSVLKEGLGEDFGNRERIAKLLRFASTTSDTVNVSFADYKARMKEGQQAIYYITADTLAAARNSPQLEVFRKKGIEVLLMTDRVDEWALNYLHDFDGTPLQSVAKGAVDLGQLQDEAEKKAAEEAAEGFKPVLDKLKAALKDKAEDVRVTTRLVDSPACLVVQDHGMSMQLARMLKQAGQQAPEVKPVLEVNAEHPLVKKLAGDTAHFEDLANILFDQALLAEGGLPEDPAAYVRRVNALLV</sequence>
<dbReference type="Gene3D" id="1.20.120.790">
    <property type="entry name" value="Heat shock protein 90, C-terminal domain"/>
    <property type="match status" value="1"/>
</dbReference>
<accession>A0AAE3SZY4</accession>
<keyword evidence="12" id="KW-1185">Reference proteome</keyword>
<dbReference type="PANTHER" id="PTHR11528">
    <property type="entry name" value="HEAT SHOCK PROTEIN 90 FAMILY MEMBER"/>
    <property type="match status" value="1"/>
</dbReference>
<keyword evidence="4 8" id="KW-0547">Nucleotide-binding</keyword>
<dbReference type="PRINTS" id="PR00775">
    <property type="entry name" value="HEATSHOCK90"/>
</dbReference>
<protein>
    <recommendedName>
        <fullName evidence="8">Chaperone protein HtpG</fullName>
    </recommendedName>
    <alternativeName>
        <fullName evidence="8">Heat shock protein HtpG</fullName>
    </alternativeName>
    <alternativeName>
        <fullName evidence="8">High temperature protein G</fullName>
    </alternativeName>
</protein>
<dbReference type="InterPro" id="IPR001404">
    <property type="entry name" value="Hsp90_fam"/>
</dbReference>
<comment type="caution">
    <text evidence="8">Lacks conserved residue(s) required for the propagation of feature annotation.</text>
</comment>
<feature type="binding site" evidence="9">
    <location>
        <begin position="128"/>
        <end position="133"/>
    </location>
    <ligand>
        <name>ATP</name>
        <dbReference type="ChEBI" id="CHEBI:30616"/>
    </ligand>
</feature>
<dbReference type="InterPro" id="IPR020575">
    <property type="entry name" value="Hsp90_N"/>
</dbReference>
<keyword evidence="5 8" id="KW-0067">ATP-binding</keyword>
<dbReference type="Gene3D" id="3.30.565.10">
    <property type="entry name" value="Histidine kinase-like ATPase, C-terminal domain"/>
    <property type="match status" value="1"/>
</dbReference>
<dbReference type="CDD" id="cd16927">
    <property type="entry name" value="HATPase_Hsp90-like"/>
    <property type="match status" value="1"/>
</dbReference>
<dbReference type="InterPro" id="IPR037196">
    <property type="entry name" value="HSP90_C"/>
</dbReference>
<gene>
    <name evidence="8 11" type="primary">htpG</name>
    <name evidence="11" type="ORF">PGB34_14965</name>
</gene>
<comment type="subcellular location">
    <subcellularLocation>
        <location evidence="1 8">Cytoplasm</location>
    </subcellularLocation>
</comment>
<evidence type="ECO:0000256" key="10">
    <source>
        <dbReference type="SAM" id="MobiDB-lite"/>
    </source>
</evidence>
<feature type="binding site" evidence="9">
    <location>
        <position position="101"/>
    </location>
    <ligand>
        <name>ATP</name>
        <dbReference type="ChEBI" id="CHEBI:30616"/>
    </ligand>
</feature>
<evidence type="ECO:0000313" key="12">
    <source>
        <dbReference type="Proteomes" id="UP001212602"/>
    </source>
</evidence>
<feature type="region of interest" description="C" evidence="8">
    <location>
        <begin position="618"/>
        <end position="686"/>
    </location>
</feature>
<feature type="binding site" evidence="9">
    <location>
        <position position="350"/>
    </location>
    <ligand>
        <name>ATP</name>
        <dbReference type="ChEBI" id="CHEBI:30616"/>
    </ligand>
</feature>
<dbReference type="Gene3D" id="3.40.50.11260">
    <property type="match status" value="1"/>
</dbReference>
<proteinExistence type="inferred from homology"/>
<dbReference type="Pfam" id="PF13589">
    <property type="entry name" value="HATPase_c_3"/>
    <property type="match status" value="1"/>
</dbReference>
<feature type="binding site" evidence="9">
    <location>
        <position position="36"/>
    </location>
    <ligand>
        <name>ATP</name>
        <dbReference type="ChEBI" id="CHEBI:30616"/>
    </ligand>
</feature>
<dbReference type="PROSITE" id="PS00298">
    <property type="entry name" value="HSP90"/>
    <property type="match status" value="1"/>
</dbReference>
<evidence type="ECO:0000256" key="9">
    <source>
        <dbReference type="PIRSR" id="PIRSR002583-1"/>
    </source>
</evidence>
<dbReference type="SUPFAM" id="SSF54211">
    <property type="entry name" value="Ribosomal protein S5 domain 2-like"/>
    <property type="match status" value="1"/>
</dbReference>
<reference evidence="11" key="1">
    <citation type="submission" date="2023-01" db="EMBL/GenBank/DDBJ databases">
        <title>Xenophilus mangrovi sp. nov., isolated from soil of Mangrove nature reserve.</title>
        <authorList>
            <person name="Xu S."/>
            <person name="Liu Z."/>
            <person name="Xu Y."/>
        </authorList>
    </citation>
    <scope>NUCLEOTIDE SEQUENCE</scope>
    <source>
        <strain evidence="11">YW8</strain>
    </source>
</reference>
<dbReference type="InterPro" id="IPR020568">
    <property type="entry name" value="Ribosomal_Su5_D2-typ_SF"/>
</dbReference>
<dbReference type="SUPFAM" id="SSF55874">
    <property type="entry name" value="ATPase domain of HSP90 chaperone/DNA topoisomerase II/histidine kinase"/>
    <property type="match status" value="1"/>
</dbReference>
<name>A0AAE3SZY4_9BURK</name>
<dbReference type="GO" id="GO:0051082">
    <property type="term" value="F:unfolded protein binding"/>
    <property type="evidence" value="ECO:0007669"/>
    <property type="project" value="UniProtKB-UniRule"/>
</dbReference>
<keyword evidence="6 8" id="KW-0346">Stress response</keyword>
<dbReference type="GO" id="GO:0140662">
    <property type="term" value="F:ATP-dependent protein folding chaperone"/>
    <property type="evidence" value="ECO:0007669"/>
    <property type="project" value="InterPro"/>
</dbReference>
<feature type="region of interest" description="A; substrate-binding" evidence="8">
    <location>
        <begin position="1"/>
        <end position="350"/>
    </location>
</feature>